<gene>
    <name evidence="2" type="ORF">HGM15179_019687</name>
</gene>
<dbReference type="AlphaFoldDB" id="A0A8K1FUW1"/>
<name>A0A8K1FUW1_9PASS</name>
<evidence type="ECO:0000313" key="3">
    <source>
        <dbReference type="Proteomes" id="UP000796761"/>
    </source>
</evidence>
<dbReference type="PANTHER" id="PTHR33395:SF22">
    <property type="entry name" value="REVERSE TRANSCRIPTASE DOMAIN-CONTAINING PROTEIN"/>
    <property type="match status" value="1"/>
</dbReference>
<dbReference type="EMBL" id="SWJQ01001787">
    <property type="protein sequence ID" value="TRZ07418.1"/>
    <property type="molecule type" value="Genomic_DNA"/>
</dbReference>
<feature type="region of interest" description="Disordered" evidence="1">
    <location>
        <begin position="206"/>
        <end position="225"/>
    </location>
</feature>
<dbReference type="GO" id="GO:0007508">
    <property type="term" value="P:larval heart development"/>
    <property type="evidence" value="ECO:0007669"/>
    <property type="project" value="TreeGrafter"/>
</dbReference>
<dbReference type="GO" id="GO:0031012">
    <property type="term" value="C:extracellular matrix"/>
    <property type="evidence" value="ECO:0007669"/>
    <property type="project" value="TreeGrafter"/>
</dbReference>
<sequence length="225" mass="25163">MPVSSKMDLPPAMAEPIRDGAVEGSDREALVGAWHLARVSPPQEYLGNRGKKTCLDELRTPVITHAKAGNTQEIEAGRKRKDNVGRFLNEQGTLVTDDTEKAEVLNAFFASVFTNKTSPQGSLTQETRVKEWWDIPLVKEDWVREHLSKLDIQKSVGPEGMHPELLKALADIIERPLVIIFDKLWRSGEVPEDWKKANVTLVFKKGKKEDQGITGQSASPQSLER</sequence>
<reference evidence="2" key="1">
    <citation type="submission" date="2019-04" db="EMBL/GenBank/DDBJ databases">
        <title>Genome assembly of Zosterops borbonicus 15179.</title>
        <authorList>
            <person name="Leroy T."/>
            <person name="Anselmetti Y."/>
            <person name="Tilak M.-K."/>
            <person name="Nabholz B."/>
        </authorList>
    </citation>
    <scope>NUCLEOTIDE SEQUENCE</scope>
    <source>
        <strain evidence="2">HGM_15179</strain>
        <tissue evidence="2">Muscle</tissue>
    </source>
</reference>
<accession>A0A8K1FUW1</accession>
<evidence type="ECO:0000313" key="2">
    <source>
        <dbReference type="EMBL" id="TRZ07418.1"/>
    </source>
</evidence>
<keyword evidence="3" id="KW-1185">Reference proteome</keyword>
<dbReference type="PANTHER" id="PTHR33395">
    <property type="entry name" value="TRANSCRIPTASE, PUTATIVE-RELATED-RELATED"/>
    <property type="match status" value="1"/>
</dbReference>
<protein>
    <recommendedName>
        <fullName evidence="4">Rna-directed dna polymerase from mobile element jockey-like</fullName>
    </recommendedName>
</protein>
<comment type="caution">
    <text evidence="2">The sequence shown here is derived from an EMBL/GenBank/DDBJ whole genome shotgun (WGS) entry which is preliminary data.</text>
</comment>
<organism evidence="2 3">
    <name type="scientific">Zosterops borbonicus</name>
    <dbReference type="NCBI Taxonomy" id="364589"/>
    <lineage>
        <taxon>Eukaryota</taxon>
        <taxon>Metazoa</taxon>
        <taxon>Chordata</taxon>
        <taxon>Craniata</taxon>
        <taxon>Vertebrata</taxon>
        <taxon>Euteleostomi</taxon>
        <taxon>Archelosauria</taxon>
        <taxon>Archosauria</taxon>
        <taxon>Dinosauria</taxon>
        <taxon>Saurischia</taxon>
        <taxon>Theropoda</taxon>
        <taxon>Coelurosauria</taxon>
        <taxon>Aves</taxon>
        <taxon>Neognathae</taxon>
        <taxon>Neoaves</taxon>
        <taxon>Telluraves</taxon>
        <taxon>Australaves</taxon>
        <taxon>Passeriformes</taxon>
        <taxon>Sylvioidea</taxon>
        <taxon>Zosteropidae</taxon>
        <taxon>Zosterops</taxon>
    </lineage>
</organism>
<evidence type="ECO:0000256" key="1">
    <source>
        <dbReference type="SAM" id="MobiDB-lite"/>
    </source>
</evidence>
<evidence type="ECO:0008006" key="4">
    <source>
        <dbReference type="Google" id="ProtNLM"/>
    </source>
</evidence>
<proteinExistence type="predicted"/>
<dbReference type="GO" id="GO:0061343">
    <property type="term" value="P:cell adhesion involved in heart morphogenesis"/>
    <property type="evidence" value="ECO:0007669"/>
    <property type="project" value="TreeGrafter"/>
</dbReference>
<dbReference type="OrthoDB" id="416454at2759"/>
<dbReference type="Proteomes" id="UP000796761">
    <property type="component" value="Unassembled WGS sequence"/>
</dbReference>
<feature type="compositionally biased region" description="Polar residues" evidence="1">
    <location>
        <begin position="213"/>
        <end position="225"/>
    </location>
</feature>